<comment type="caution">
    <text evidence="1">The sequence shown here is derived from an EMBL/GenBank/DDBJ whole genome shotgun (WGS) entry which is preliminary data.</text>
</comment>
<reference evidence="1" key="1">
    <citation type="submission" date="2023-04" db="EMBL/GenBank/DDBJ databases">
        <title>A chromosome-level genome assembly of the parasitoid wasp Eretmocerus hayati.</title>
        <authorList>
            <person name="Zhong Y."/>
            <person name="Liu S."/>
            <person name="Liu Y."/>
        </authorList>
    </citation>
    <scope>NUCLEOTIDE SEQUENCE</scope>
    <source>
        <strain evidence="1">ZJU_SS_LIU_2023</strain>
    </source>
</reference>
<evidence type="ECO:0000313" key="1">
    <source>
        <dbReference type="EMBL" id="KAJ8674695.1"/>
    </source>
</evidence>
<protein>
    <submittedName>
        <fullName evidence="1">Uncharacterized protein</fullName>
    </submittedName>
</protein>
<dbReference type="EMBL" id="CM056742">
    <property type="protein sequence ID" value="KAJ8674695.1"/>
    <property type="molecule type" value="Genomic_DNA"/>
</dbReference>
<evidence type="ECO:0000313" key="2">
    <source>
        <dbReference type="Proteomes" id="UP001239111"/>
    </source>
</evidence>
<name>A0ACC2NTY4_9HYME</name>
<organism evidence="1 2">
    <name type="scientific">Eretmocerus hayati</name>
    <dbReference type="NCBI Taxonomy" id="131215"/>
    <lineage>
        <taxon>Eukaryota</taxon>
        <taxon>Metazoa</taxon>
        <taxon>Ecdysozoa</taxon>
        <taxon>Arthropoda</taxon>
        <taxon>Hexapoda</taxon>
        <taxon>Insecta</taxon>
        <taxon>Pterygota</taxon>
        <taxon>Neoptera</taxon>
        <taxon>Endopterygota</taxon>
        <taxon>Hymenoptera</taxon>
        <taxon>Apocrita</taxon>
        <taxon>Proctotrupomorpha</taxon>
        <taxon>Chalcidoidea</taxon>
        <taxon>Aphelinidae</taxon>
        <taxon>Aphelininae</taxon>
        <taxon>Eretmocerus</taxon>
    </lineage>
</organism>
<dbReference type="Proteomes" id="UP001239111">
    <property type="component" value="Chromosome 2"/>
</dbReference>
<accession>A0ACC2NTY4</accession>
<keyword evidence="2" id="KW-1185">Reference proteome</keyword>
<sequence length="175" mass="20366">MLPLIYNVIVQPVLEGVEEISMSIKVENTRIKVAVFADDIRCFAEPSQEGRAQIEKVKTSLSEELDEVLVRLRKLPLKPLQKIQLLKINVLTRYTYGLIVSPPSNFALQHVDNKIRKRVEEMLHLLQSVSTYFLHTPLRQGWIRLSQTGTSRYNFILEKWNKSEKIQRCDNESDM</sequence>
<proteinExistence type="predicted"/>
<gene>
    <name evidence="1" type="ORF">QAD02_010481</name>
</gene>